<accession>A0A381XF26</accession>
<sequence>MYDHLTSNGVRLSIRRGVLRMSLGIYNDEADVDRVVALTQDWLNKSERGGS</sequence>
<gene>
    <name evidence="1" type="ORF">METZ01_LOCUS115641</name>
</gene>
<reference evidence="1" key="1">
    <citation type="submission" date="2018-05" db="EMBL/GenBank/DDBJ databases">
        <authorList>
            <person name="Lanie J.A."/>
            <person name="Ng W.-L."/>
            <person name="Kazmierczak K.M."/>
            <person name="Andrzejewski T.M."/>
            <person name="Davidsen T.M."/>
            <person name="Wayne K.J."/>
            <person name="Tettelin H."/>
            <person name="Glass J.I."/>
            <person name="Rusch D."/>
            <person name="Podicherti R."/>
            <person name="Tsui H.-C.T."/>
            <person name="Winkler M.E."/>
        </authorList>
    </citation>
    <scope>NUCLEOTIDE SEQUENCE</scope>
</reference>
<organism evidence="1">
    <name type="scientific">marine metagenome</name>
    <dbReference type="NCBI Taxonomy" id="408172"/>
    <lineage>
        <taxon>unclassified sequences</taxon>
        <taxon>metagenomes</taxon>
        <taxon>ecological metagenomes</taxon>
    </lineage>
</organism>
<evidence type="ECO:0008006" key="2">
    <source>
        <dbReference type="Google" id="ProtNLM"/>
    </source>
</evidence>
<dbReference type="AlphaFoldDB" id="A0A381XF26"/>
<dbReference type="Gene3D" id="3.90.1150.10">
    <property type="entry name" value="Aspartate Aminotransferase, domain 1"/>
    <property type="match status" value="1"/>
</dbReference>
<proteinExistence type="predicted"/>
<dbReference type="InterPro" id="IPR015422">
    <property type="entry name" value="PyrdxlP-dep_Trfase_small"/>
</dbReference>
<name>A0A381XF26_9ZZZZ</name>
<dbReference type="EMBL" id="UINC01014780">
    <property type="protein sequence ID" value="SVA62787.1"/>
    <property type="molecule type" value="Genomic_DNA"/>
</dbReference>
<protein>
    <recommendedName>
        <fullName evidence="2">Aminotransferase class V domain-containing protein</fullName>
    </recommendedName>
</protein>
<evidence type="ECO:0000313" key="1">
    <source>
        <dbReference type="EMBL" id="SVA62787.1"/>
    </source>
</evidence>